<dbReference type="InterPro" id="IPR008323">
    <property type="entry name" value="UCP033563"/>
</dbReference>
<dbReference type="EMBL" id="PETL01000195">
    <property type="protein sequence ID" value="PIV64084.1"/>
    <property type="molecule type" value="Genomic_DNA"/>
</dbReference>
<dbReference type="PANTHER" id="PTHR36454:SF1">
    <property type="entry name" value="DUF1015 DOMAIN-CONTAINING PROTEIN"/>
    <property type="match status" value="1"/>
</dbReference>
<dbReference type="Pfam" id="PF06245">
    <property type="entry name" value="DUF1015"/>
    <property type="match status" value="1"/>
</dbReference>
<proteinExistence type="predicted"/>
<dbReference type="AlphaFoldDB" id="A0A2M7E8Q4"/>
<gene>
    <name evidence="1" type="ORF">COS11_04015</name>
</gene>
<protein>
    <recommendedName>
        <fullName evidence="3">DUF1015 domain-containing protein</fullName>
    </recommendedName>
</protein>
<evidence type="ECO:0000313" key="1">
    <source>
        <dbReference type="EMBL" id="PIV64084.1"/>
    </source>
</evidence>
<reference evidence="2" key="1">
    <citation type="submission" date="2017-09" db="EMBL/GenBank/DDBJ databases">
        <title>Depth-based differentiation of microbial function through sediment-hosted aquifers and enrichment of novel symbionts in the deep terrestrial subsurface.</title>
        <authorList>
            <person name="Probst A.J."/>
            <person name="Ladd B."/>
            <person name="Jarett J.K."/>
            <person name="Geller-Mcgrath D.E."/>
            <person name="Sieber C.M.K."/>
            <person name="Emerson J.B."/>
            <person name="Anantharaman K."/>
            <person name="Thomas B.C."/>
            <person name="Malmstrom R."/>
            <person name="Stieglmeier M."/>
            <person name="Klingl A."/>
            <person name="Woyke T."/>
            <person name="Ryan C.M."/>
            <person name="Banfield J.F."/>
        </authorList>
    </citation>
    <scope>NUCLEOTIDE SEQUENCE [LARGE SCALE GENOMIC DNA]</scope>
</reference>
<dbReference type="PANTHER" id="PTHR36454">
    <property type="entry name" value="LMO2823 PROTEIN"/>
    <property type="match status" value="1"/>
</dbReference>
<comment type="caution">
    <text evidence="1">The sequence shown here is derived from an EMBL/GenBank/DDBJ whole genome shotgun (WGS) entry which is preliminary data.</text>
</comment>
<accession>A0A2M7E8Q4</accession>
<name>A0A2M7E8Q4_9BACT</name>
<dbReference type="PIRSF" id="PIRSF033563">
    <property type="entry name" value="UCP033563"/>
    <property type="match status" value="1"/>
</dbReference>
<dbReference type="Proteomes" id="UP000228886">
    <property type="component" value="Unassembled WGS sequence"/>
</dbReference>
<evidence type="ECO:0000313" key="2">
    <source>
        <dbReference type="Proteomes" id="UP000228886"/>
    </source>
</evidence>
<evidence type="ECO:0008006" key="3">
    <source>
        <dbReference type="Google" id="ProtNLM"/>
    </source>
</evidence>
<sequence length="405" mass="48480">MAKIIPFKGIFYNRQIIKNLKDVITPPYDVINTEEREKFFQKSPYNIIRIILGKGKNRYREAKDYFAAWQKDKVLCQDKKKAIYLYWQKYRIKGEIKEQFGFLALLKLENLKNSSVIPHEGTILKYREDRYKLLAATKANFSPIFLLYQDSKQEIEKELEEDKQNYPWFSFEDEKGLRHQVCSLTNEKKIRKLIEKIKNKNIYIADGHHRYLSALHYYQKNRRENSSFVLAYFTNVFSPSLSILPVHRFIRSEKKFEKIKSRIEKYFEVRKSKKGEIFKQLQSHSSRHSFGLYLGDRKFFLLILKDERIMDNFADEKDLRCLDVIIAHKVLIERFFKSDETFYFRDEESLIEKVDQEKGKSVAIFLNPIKSAQLMNICEKRKILPPKTTYFYPKIPAGLLIHRLV</sequence>
<organism evidence="1 2">
    <name type="scientific">bacterium (Candidatus Ratteibacteria) CG01_land_8_20_14_3_00_40_19</name>
    <dbReference type="NCBI Taxonomy" id="2014290"/>
    <lineage>
        <taxon>Bacteria</taxon>
        <taxon>Candidatus Ratteibacteria</taxon>
    </lineage>
</organism>